<organism evidence="1 2">
    <name type="scientific">Nonomuraea aridisoli</name>
    <dbReference type="NCBI Taxonomy" id="2070368"/>
    <lineage>
        <taxon>Bacteria</taxon>
        <taxon>Bacillati</taxon>
        <taxon>Actinomycetota</taxon>
        <taxon>Actinomycetes</taxon>
        <taxon>Streptosporangiales</taxon>
        <taxon>Streptosporangiaceae</taxon>
        <taxon>Nonomuraea</taxon>
    </lineage>
</organism>
<accession>A0A2W2FMX7</accession>
<comment type="caution">
    <text evidence="1">The sequence shown here is derived from an EMBL/GenBank/DDBJ whole genome shotgun (WGS) entry which is preliminary data.</text>
</comment>
<evidence type="ECO:0000313" key="2">
    <source>
        <dbReference type="Proteomes" id="UP000249304"/>
    </source>
</evidence>
<dbReference type="RefSeq" id="WP_111180682.1">
    <property type="nucleotide sequence ID" value="NZ_POUD01000084.1"/>
</dbReference>
<keyword evidence="2" id="KW-1185">Reference proteome</keyword>
<reference evidence="1 2" key="1">
    <citation type="submission" date="2018-01" db="EMBL/GenBank/DDBJ databases">
        <title>Draft genome sequence of Nonomuraea sp. KC333.</title>
        <authorList>
            <person name="Sahin N."/>
            <person name="Saygin H."/>
            <person name="Ay H."/>
        </authorList>
    </citation>
    <scope>NUCLEOTIDE SEQUENCE [LARGE SCALE GENOMIC DNA]</scope>
    <source>
        <strain evidence="1 2">KC333</strain>
    </source>
</reference>
<dbReference type="Proteomes" id="UP000249304">
    <property type="component" value="Unassembled WGS sequence"/>
</dbReference>
<name>A0A2W2FMX7_9ACTN</name>
<proteinExistence type="predicted"/>
<sequence length="125" mass="13385">MDGESLAAVGLLEALSRASEILAELRHPFVRSEHFSYFLPSGGARVGAAFILPDGREVRFEVSIVAAGDAFHVEGGITAEDETLLELPRRTVKDIREGVAVLDDYVAEVAAPAGPVLDRLLEEIA</sequence>
<evidence type="ECO:0000313" key="1">
    <source>
        <dbReference type="EMBL" id="PZG16454.1"/>
    </source>
</evidence>
<protein>
    <submittedName>
        <fullName evidence="1">Uncharacterized protein</fullName>
    </submittedName>
</protein>
<gene>
    <name evidence="1" type="ORF">C1J01_20940</name>
</gene>
<dbReference type="OrthoDB" id="3540160at2"/>
<dbReference type="AlphaFoldDB" id="A0A2W2FMX7"/>
<dbReference type="EMBL" id="POUD01000084">
    <property type="protein sequence ID" value="PZG16454.1"/>
    <property type="molecule type" value="Genomic_DNA"/>
</dbReference>